<keyword evidence="2" id="KW-1185">Reference proteome</keyword>
<evidence type="ECO:0000313" key="1">
    <source>
        <dbReference type="EnsemblMetazoa" id="AFAF019498-PA"/>
    </source>
</evidence>
<proteinExistence type="predicted"/>
<dbReference type="Proteomes" id="UP000075886">
    <property type="component" value="Unassembled WGS sequence"/>
</dbReference>
<reference evidence="1" key="2">
    <citation type="submission" date="2020-05" db="UniProtKB">
        <authorList>
            <consortium name="EnsemblMetazoa"/>
        </authorList>
    </citation>
    <scope>IDENTIFICATION</scope>
    <source>
        <strain evidence="1">FAR1</strain>
    </source>
</reference>
<name>A0A182QYL8_9DIPT</name>
<sequence length="239" mass="26540">MAVRVPDSTRCLDLADLIDLRLEVGDDLARDLIAEQLEQIDALASGDGLECGHLDALLHALNLGVLRDQLLGLCLPDRFVGECTTVALGRGQGEGDDGEQADCNLHDETWRERSRRKQYHEINDQNRLLLHGAVHLKLPGADATTGEPADCSCGLKAGEVFIYTALYVRVDLGRVQRRENLVQLHRLVAGHVLELVDDRCDLELEQRLVRANVTLLLGNLQRLRPELLGIVLGFGQRHR</sequence>
<dbReference type="EMBL" id="AXCN02000783">
    <property type="status" value="NOT_ANNOTATED_CDS"/>
    <property type="molecule type" value="Genomic_DNA"/>
</dbReference>
<evidence type="ECO:0000313" key="2">
    <source>
        <dbReference type="Proteomes" id="UP000075886"/>
    </source>
</evidence>
<dbReference type="AlphaFoldDB" id="A0A182QYL8"/>
<dbReference type="VEuPathDB" id="VectorBase:AFAF019498"/>
<reference evidence="2" key="1">
    <citation type="submission" date="2014-01" db="EMBL/GenBank/DDBJ databases">
        <title>The Genome Sequence of Anopheles farauti FAR1 (V2).</title>
        <authorList>
            <consortium name="The Broad Institute Genomics Platform"/>
            <person name="Neafsey D.E."/>
            <person name="Besansky N."/>
            <person name="Howell P."/>
            <person name="Walton C."/>
            <person name="Young S.K."/>
            <person name="Zeng Q."/>
            <person name="Gargeya S."/>
            <person name="Fitzgerald M."/>
            <person name="Haas B."/>
            <person name="Abouelleil A."/>
            <person name="Allen A.W."/>
            <person name="Alvarado L."/>
            <person name="Arachchi H.M."/>
            <person name="Berlin A.M."/>
            <person name="Chapman S.B."/>
            <person name="Gainer-Dewar J."/>
            <person name="Goldberg J."/>
            <person name="Griggs A."/>
            <person name="Gujja S."/>
            <person name="Hansen M."/>
            <person name="Howarth C."/>
            <person name="Imamovic A."/>
            <person name="Ireland A."/>
            <person name="Larimer J."/>
            <person name="McCowan C."/>
            <person name="Murphy C."/>
            <person name="Pearson M."/>
            <person name="Poon T.W."/>
            <person name="Priest M."/>
            <person name="Roberts A."/>
            <person name="Saif S."/>
            <person name="Shea T."/>
            <person name="Sisk P."/>
            <person name="Sykes S."/>
            <person name="Wortman J."/>
            <person name="Nusbaum C."/>
            <person name="Birren B."/>
        </authorList>
    </citation>
    <scope>NUCLEOTIDE SEQUENCE [LARGE SCALE GENOMIC DNA]</scope>
    <source>
        <strain evidence="2">FAR1</strain>
    </source>
</reference>
<organism evidence="1 2">
    <name type="scientific">Anopheles farauti</name>
    <dbReference type="NCBI Taxonomy" id="69004"/>
    <lineage>
        <taxon>Eukaryota</taxon>
        <taxon>Metazoa</taxon>
        <taxon>Ecdysozoa</taxon>
        <taxon>Arthropoda</taxon>
        <taxon>Hexapoda</taxon>
        <taxon>Insecta</taxon>
        <taxon>Pterygota</taxon>
        <taxon>Neoptera</taxon>
        <taxon>Endopterygota</taxon>
        <taxon>Diptera</taxon>
        <taxon>Nematocera</taxon>
        <taxon>Culicoidea</taxon>
        <taxon>Culicidae</taxon>
        <taxon>Anophelinae</taxon>
        <taxon>Anopheles</taxon>
    </lineage>
</organism>
<dbReference type="EnsemblMetazoa" id="AFAF019498-RA">
    <property type="protein sequence ID" value="AFAF019498-PA"/>
    <property type="gene ID" value="AFAF019498"/>
</dbReference>
<accession>A0A182QYL8</accession>
<protein>
    <submittedName>
        <fullName evidence="1">Uncharacterized protein</fullName>
    </submittedName>
</protein>